<feature type="transmembrane region" description="Helical" evidence="8">
    <location>
        <begin position="103"/>
        <end position="127"/>
    </location>
</feature>
<feature type="domain" description="Mechanosensitive ion channel transmembrane helices 2/3" evidence="11">
    <location>
        <begin position="252"/>
        <end position="292"/>
    </location>
</feature>
<feature type="transmembrane region" description="Helical" evidence="8">
    <location>
        <begin position="139"/>
        <end position="157"/>
    </location>
</feature>
<keyword evidence="4 8" id="KW-0812">Transmembrane</keyword>
<sequence>MKQDQTTSPAPQPDGASETAAAPVPVQPEVDLNAVPLEAEQDLQSVMDSLQVWFADAVETLLSASTLWQALAILAAVGLGWIISRRPSHYMKAKRDSRDSTDILYRIYNALAGVMWPVCVVVLLWIAMFAFRSAEQPAGILRIVASLTNAAIIVRLLTRNMEEGPLRTLIALLAWGVAALYILEWLNPLTSALENTGVTIGASRITVMKVITSFVLAIGALWIGRIAGDAAQSQLKSSKKLTPSMSGLLGQVAKIGLMILAVYIALTSVGIDMAAFAVLGGAIGVGIGFGLQSIFSNFISGIIILFEKSIKVGDFIELQSGVNGQVREINIRSTLVTTNDSVDILVPNEEFIKAQVINWTLRDPRRRLRVSFGVAYGTDKETVKKAGLEAADAVEWTERSEGHEPSVWLVEFGDSSLNYELVVWLIDEAVKRPGRVKADYNWAIHTALAKYNLEIPFPQRDINIRQPAEITVRMADGAEKAS</sequence>
<keyword evidence="3" id="KW-1003">Cell membrane</keyword>
<feature type="transmembrane region" description="Helical" evidence="8">
    <location>
        <begin position="66"/>
        <end position="83"/>
    </location>
</feature>
<organism evidence="12 13">
    <name type="scientific">Algimonas arctica</name>
    <dbReference type="NCBI Taxonomy" id="1479486"/>
    <lineage>
        <taxon>Bacteria</taxon>
        <taxon>Pseudomonadati</taxon>
        <taxon>Pseudomonadota</taxon>
        <taxon>Alphaproteobacteria</taxon>
        <taxon>Maricaulales</taxon>
        <taxon>Robiginitomaculaceae</taxon>
        <taxon>Algimonas</taxon>
    </lineage>
</organism>
<feature type="domain" description="Mechanosensitive ion channel MscS" evidence="9">
    <location>
        <begin position="294"/>
        <end position="360"/>
    </location>
</feature>
<dbReference type="InterPro" id="IPR011014">
    <property type="entry name" value="MscS_channel_TM-2"/>
</dbReference>
<dbReference type="InterPro" id="IPR049142">
    <property type="entry name" value="MS_channel_1st"/>
</dbReference>
<dbReference type="PANTHER" id="PTHR30347:SF1">
    <property type="entry name" value="MECHANOSENSITIVE CHANNEL MSCK"/>
    <property type="match status" value="1"/>
</dbReference>
<reference evidence="12" key="1">
    <citation type="journal article" date="2014" name="Int. J. Syst. Evol. Microbiol.">
        <title>Complete genome sequence of Corynebacterium casei LMG S-19264T (=DSM 44701T), isolated from a smear-ripened cheese.</title>
        <authorList>
            <consortium name="US DOE Joint Genome Institute (JGI-PGF)"/>
            <person name="Walter F."/>
            <person name="Albersmeier A."/>
            <person name="Kalinowski J."/>
            <person name="Ruckert C."/>
        </authorList>
    </citation>
    <scope>NUCLEOTIDE SEQUENCE</scope>
    <source>
        <strain evidence="12">KCTC 32513</strain>
    </source>
</reference>
<accession>A0A8J3CPB3</accession>
<dbReference type="PANTHER" id="PTHR30347">
    <property type="entry name" value="POTASSIUM CHANNEL RELATED"/>
    <property type="match status" value="1"/>
</dbReference>
<feature type="transmembrane region" description="Helical" evidence="8">
    <location>
        <begin position="248"/>
        <end position="267"/>
    </location>
</feature>
<dbReference type="EMBL" id="BMZH01000002">
    <property type="protein sequence ID" value="GHA86431.1"/>
    <property type="molecule type" value="Genomic_DNA"/>
</dbReference>
<keyword evidence="13" id="KW-1185">Reference proteome</keyword>
<dbReference type="GO" id="GO:0008381">
    <property type="term" value="F:mechanosensitive monoatomic ion channel activity"/>
    <property type="evidence" value="ECO:0007669"/>
    <property type="project" value="UniProtKB-ARBA"/>
</dbReference>
<dbReference type="SUPFAM" id="SSF82861">
    <property type="entry name" value="Mechanosensitive channel protein MscS (YggB), transmembrane region"/>
    <property type="match status" value="1"/>
</dbReference>
<evidence type="ECO:0000259" key="9">
    <source>
        <dbReference type="Pfam" id="PF00924"/>
    </source>
</evidence>
<dbReference type="Gene3D" id="3.30.70.100">
    <property type="match status" value="1"/>
</dbReference>
<reference evidence="12" key="2">
    <citation type="submission" date="2020-09" db="EMBL/GenBank/DDBJ databases">
        <authorList>
            <person name="Sun Q."/>
            <person name="Kim S."/>
        </authorList>
    </citation>
    <scope>NUCLEOTIDE SEQUENCE</scope>
    <source>
        <strain evidence="12">KCTC 32513</strain>
    </source>
</reference>
<feature type="region of interest" description="Disordered" evidence="7">
    <location>
        <begin position="1"/>
        <end position="23"/>
    </location>
</feature>
<dbReference type="InterPro" id="IPR006685">
    <property type="entry name" value="MscS_channel_2nd"/>
</dbReference>
<evidence type="ECO:0000256" key="6">
    <source>
        <dbReference type="ARBA" id="ARBA00023136"/>
    </source>
</evidence>
<dbReference type="Gene3D" id="1.10.287.1260">
    <property type="match status" value="1"/>
</dbReference>
<evidence type="ECO:0000259" key="11">
    <source>
        <dbReference type="Pfam" id="PF21088"/>
    </source>
</evidence>
<evidence type="ECO:0000259" key="10">
    <source>
        <dbReference type="Pfam" id="PF21082"/>
    </source>
</evidence>
<dbReference type="Proteomes" id="UP000634004">
    <property type="component" value="Unassembled WGS sequence"/>
</dbReference>
<dbReference type="Pfam" id="PF21088">
    <property type="entry name" value="MS_channel_1st"/>
    <property type="match status" value="1"/>
</dbReference>
<evidence type="ECO:0000256" key="2">
    <source>
        <dbReference type="ARBA" id="ARBA00008017"/>
    </source>
</evidence>
<name>A0A8J3CPB3_9PROT</name>
<evidence type="ECO:0000256" key="5">
    <source>
        <dbReference type="ARBA" id="ARBA00022989"/>
    </source>
</evidence>
<comment type="caution">
    <text evidence="12">The sequence shown here is derived from an EMBL/GenBank/DDBJ whole genome shotgun (WGS) entry which is preliminary data.</text>
</comment>
<comment type="similarity">
    <text evidence="2">Belongs to the MscS (TC 1.A.23) family.</text>
</comment>
<gene>
    <name evidence="12" type="ORF">GCM10009069_07050</name>
</gene>
<keyword evidence="6 8" id="KW-0472">Membrane</keyword>
<comment type="subcellular location">
    <subcellularLocation>
        <location evidence="1">Cell membrane</location>
        <topology evidence="1">Multi-pass membrane protein</topology>
    </subcellularLocation>
</comment>
<evidence type="ECO:0000313" key="13">
    <source>
        <dbReference type="Proteomes" id="UP000634004"/>
    </source>
</evidence>
<evidence type="ECO:0000256" key="1">
    <source>
        <dbReference type="ARBA" id="ARBA00004651"/>
    </source>
</evidence>
<dbReference type="AlphaFoldDB" id="A0A8J3CPB3"/>
<dbReference type="InterPro" id="IPR052702">
    <property type="entry name" value="MscS-like_channel"/>
</dbReference>
<dbReference type="RefSeq" id="WP_233353970.1">
    <property type="nucleotide sequence ID" value="NZ_BMZH01000002.1"/>
</dbReference>
<dbReference type="Pfam" id="PF00924">
    <property type="entry name" value="MS_channel_2nd"/>
    <property type="match status" value="1"/>
</dbReference>
<evidence type="ECO:0000256" key="7">
    <source>
        <dbReference type="SAM" id="MobiDB-lite"/>
    </source>
</evidence>
<feature type="transmembrane region" description="Helical" evidence="8">
    <location>
        <begin position="206"/>
        <end position="227"/>
    </location>
</feature>
<feature type="transmembrane region" description="Helical" evidence="8">
    <location>
        <begin position="273"/>
        <end position="306"/>
    </location>
</feature>
<dbReference type="InterPro" id="IPR049278">
    <property type="entry name" value="MS_channel_C"/>
</dbReference>
<dbReference type="Gene3D" id="2.30.30.60">
    <property type="match status" value="1"/>
</dbReference>
<proteinExistence type="inferred from homology"/>
<dbReference type="InterPro" id="IPR023408">
    <property type="entry name" value="MscS_beta-dom_sf"/>
</dbReference>
<feature type="transmembrane region" description="Helical" evidence="8">
    <location>
        <begin position="169"/>
        <end position="186"/>
    </location>
</feature>
<evidence type="ECO:0000256" key="3">
    <source>
        <dbReference type="ARBA" id="ARBA00022475"/>
    </source>
</evidence>
<evidence type="ECO:0000256" key="4">
    <source>
        <dbReference type="ARBA" id="ARBA00022692"/>
    </source>
</evidence>
<dbReference type="InterPro" id="IPR011066">
    <property type="entry name" value="MscS_channel_C_sf"/>
</dbReference>
<dbReference type="InterPro" id="IPR010920">
    <property type="entry name" value="LSM_dom_sf"/>
</dbReference>
<dbReference type="GO" id="GO:0005886">
    <property type="term" value="C:plasma membrane"/>
    <property type="evidence" value="ECO:0007669"/>
    <property type="project" value="UniProtKB-SubCell"/>
</dbReference>
<dbReference type="SUPFAM" id="SSF50182">
    <property type="entry name" value="Sm-like ribonucleoproteins"/>
    <property type="match status" value="1"/>
</dbReference>
<keyword evidence="5 8" id="KW-1133">Transmembrane helix</keyword>
<dbReference type="SUPFAM" id="SSF82689">
    <property type="entry name" value="Mechanosensitive channel protein MscS (YggB), C-terminal domain"/>
    <property type="match status" value="1"/>
</dbReference>
<protein>
    <submittedName>
        <fullName evidence="12">Mechanosensitive ion channel protein</fullName>
    </submittedName>
</protein>
<dbReference type="Pfam" id="PF21082">
    <property type="entry name" value="MS_channel_3rd"/>
    <property type="match status" value="1"/>
</dbReference>
<evidence type="ECO:0000313" key="12">
    <source>
        <dbReference type="EMBL" id="GHA86431.1"/>
    </source>
</evidence>
<evidence type="ECO:0000256" key="8">
    <source>
        <dbReference type="SAM" id="Phobius"/>
    </source>
</evidence>
<feature type="domain" description="Mechanosensitive ion channel MscS C-terminal" evidence="10">
    <location>
        <begin position="369"/>
        <end position="455"/>
    </location>
</feature>